<proteinExistence type="predicted"/>
<dbReference type="AlphaFoldDB" id="A0A8S9A1N5"/>
<organism evidence="2 3">
    <name type="scientific">Sordaria macrospora</name>
    <dbReference type="NCBI Taxonomy" id="5147"/>
    <lineage>
        <taxon>Eukaryota</taxon>
        <taxon>Fungi</taxon>
        <taxon>Dikarya</taxon>
        <taxon>Ascomycota</taxon>
        <taxon>Pezizomycotina</taxon>
        <taxon>Sordariomycetes</taxon>
        <taxon>Sordariomycetidae</taxon>
        <taxon>Sordariales</taxon>
        <taxon>Sordariaceae</taxon>
        <taxon>Sordaria</taxon>
    </lineage>
</organism>
<dbReference type="Proteomes" id="UP000433876">
    <property type="component" value="Unassembled WGS sequence"/>
</dbReference>
<feature type="region of interest" description="Disordered" evidence="1">
    <location>
        <begin position="1"/>
        <end position="65"/>
    </location>
</feature>
<feature type="compositionally biased region" description="Basic residues" evidence="1">
    <location>
        <begin position="263"/>
        <end position="277"/>
    </location>
</feature>
<reference evidence="2 3" key="1">
    <citation type="submission" date="2017-07" db="EMBL/GenBank/DDBJ databases">
        <title>Genome sequence of the Sordaria macrospora wild type strain R19027.</title>
        <authorList>
            <person name="Nowrousian M."/>
            <person name="Teichert I."/>
            <person name="Kueck U."/>
        </authorList>
    </citation>
    <scope>NUCLEOTIDE SEQUENCE [LARGE SCALE GENOMIC DNA]</scope>
    <source>
        <strain evidence="2 3">R19027</strain>
        <tissue evidence="2">Mycelium</tissue>
    </source>
</reference>
<evidence type="ECO:0000256" key="1">
    <source>
        <dbReference type="SAM" id="MobiDB-lite"/>
    </source>
</evidence>
<feature type="compositionally biased region" description="Low complexity" evidence="1">
    <location>
        <begin position="341"/>
        <end position="351"/>
    </location>
</feature>
<evidence type="ECO:0000313" key="3">
    <source>
        <dbReference type="Proteomes" id="UP000433876"/>
    </source>
</evidence>
<accession>A0A8S9A1N5</accession>
<gene>
    <name evidence="2" type="ORF">SMACR_03270</name>
</gene>
<dbReference type="VEuPathDB" id="FungiDB:SMAC_03270"/>
<dbReference type="OMA" id="GHFNHIV"/>
<feature type="compositionally biased region" description="Polar residues" evidence="1">
    <location>
        <begin position="352"/>
        <end position="361"/>
    </location>
</feature>
<dbReference type="EMBL" id="NMPR01000010">
    <property type="protein sequence ID" value="KAA8635668.1"/>
    <property type="molecule type" value="Genomic_DNA"/>
</dbReference>
<feature type="region of interest" description="Disordered" evidence="1">
    <location>
        <begin position="234"/>
        <end position="282"/>
    </location>
</feature>
<feature type="region of interest" description="Disordered" evidence="1">
    <location>
        <begin position="308"/>
        <end position="382"/>
    </location>
</feature>
<comment type="caution">
    <text evidence="2">The sequence shown here is derived from an EMBL/GenBank/DDBJ whole genome shotgun (WGS) entry which is preliminary data.</text>
</comment>
<name>A0A8S9A1N5_SORMA</name>
<protein>
    <submittedName>
        <fullName evidence="2">Uncharacterized protein</fullName>
    </submittedName>
</protein>
<sequence length="415" mass="46357">MMAPHARAAGPRKRSREDDYADASMGGVSGFSEHRSKRQQILPVRTSPNAKRWLHTPSAFPQETPQPVVSGYEYYGVPEPSNHNEHQVTEQHVWAAEPELPSNYSPESMDMEMMDCEPEPRHQSQQHNHQQQYLQPGQFQPDHLAPEPTISSRIPTPLHCSFAEQVRGKHWGGAAGNISMDHRGSYGVPPPTQQHHEPAVSLLGHESVPRSLDGAAATAQVMEDWSMVQNRRLPSPISEVGGDMEDNGMGESPRMILGSYHPGHQHHHDHDHHGHHLQQHDHPLPRQRLSSLDQLTHSHPLLSAMPLRNSSLNSQMGPREPTPIPQGEGEYQNHHGHSHSHGSMDGMDMGSPQTSPKTLSPPNKRGHQRSKHTVSSWTMGANQAGMKRSFSIGYRDDCEKCRMKVPGHFNHIIVS</sequence>
<evidence type="ECO:0000313" key="2">
    <source>
        <dbReference type="EMBL" id="KAA8635668.1"/>
    </source>
</evidence>